<dbReference type="GO" id="GO:0005769">
    <property type="term" value="C:early endosome"/>
    <property type="evidence" value="ECO:0007669"/>
    <property type="project" value="UniProtKB-SubCell"/>
</dbReference>
<dbReference type="Pfam" id="PF10212">
    <property type="entry name" value="PPP1R21_helical"/>
    <property type="match status" value="1"/>
</dbReference>
<dbReference type="InterPro" id="IPR040024">
    <property type="entry name" value="PPP1R21"/>
</dbReference>
<dbReference type="GO" id="GO:0003723">
    <property type="term" value="F:RNA binding"/>
    <property type="evidence" value="ECO:0007669"/>
    <property type="project" value="UniProtKB-KW"/>
</dbReference>
<dbReference type="EMBL" id="CAIIXF020000008">
    <property type="protein sequence ID" value="CAH1793023.1"/>
    <property type="molecule type" value="Genomic_DNA"/>
</dbReference>
<gene>
    <name evidence="12" type="ORF">OFUS_LOCUS17926</name>
</gene>
<dbReference type="PANTHER" id="PTHR21448:SF0">
    <property type="entry name" value="PROTEIN PHOSPHATASE 1 REGULATORY SUBUNIT 21"/>
    <property type="match status" value="1"/>
</dbReference>
<evidence type="ECO:0000256" key="9">
    <source>
        <dbReference type="SAM" id="Coils"/>
    </source>
</evidence>
<evidence type="ECO:0000256" key="7">
    <source>
        <dbReference type="ARBA" id="ARBA00031617"/>
    </source>
</evidence>
<evidence type="ECO:0000256" key="3">
    <source>
        <dbReference type="ARBA" id="ARBA00022753"/>
    </source>
</evidence>
<comment type="caution">
    <text evidence="12">The sequence shown here is derived from an EMBL/GenBank/DDBJ whole genome shotgun (WGS) entry which is preliminary data.</text>
</comment>
<dbReference type="Proteomes" id="UP000749559">
    <property type="component" value="Unassembled WGS sequence"/>
</dbReference>
<evidence type="ECO:0000256" key="1">
    <source>
        <dbReference type="ARBA" id="ARBA00004412"/>
    </source>
</evidence>
<dbReference type="Pfam" id="PF10205">
    <property type="entry name" value="KLRAQ"/>
    <property type="match status" value="1"/>
</dbReference>
<keyword evidence="5 9" id="KW-0175">Coiled coil</keyword>
<evidence type="ECO:0000256" key="6">
    <source>
        <dbReference type="ARBA" id="ARBA00031361"/>
    </source>
</evidence>
<dbReference type="PANTHER" id="PTHR21448">
    <property type="entry name" value="SMOOTH MUSCLE MYOSIN HEAVY CHAIN-RELATED"/>
    <property type="match status" value="1"/>
</dbReference>
<organism evidence="12 13">
    <name type="scientific">Owenia fusiformis</name>
    <name type="common">Polychaete worm</name>
    <dbReference type="NCBI Taxonomy" id="6347"/>
    <lineage>
        <taxon>Eukaryota</taxon>
        <taxon>Metazoa</taxon>
        <taxon>Spiralia</taxon>
        <taxon>Lophotrochozoa</taxon>
        <taxon>Annelida</taxon>
        <taxon>Polychaeta</taxon>
        <taxon>Sedentaria</taxon>
        <taxon>Canalipalpata</taxon>
        <taxon>Sabellida</taxon>
        <taxon>Oweniida</taxon>
        <taxon>Oweniidae</taxon>
        <taxon>Owenia</taxon>
    </lineage>
</organism>
<feature type="coiled-coil region" evidence="9">
    <location>
        <begin position="564"/>
        <end position="626"/>
    </location>
</feature>
<evidence type="ECO:0000313" key="13">
    <source>
        <dbReference type="Proteomes" id="UP000749559"/>
    </source>
</evidence>
<comment type="subcellular location">
    <subcellularLocation>
        <location evidence="1">Early endosome</location>
    </subcellularLocation>
</comment>
<evidence type="ECO:0000256" key="2">
    <source>
        <dbReference type="ARBA" id="ARBA00020102"/>
    </source>
</evidence>
<feature type="region of interest" description="Disordered" evidence="10">
    <location>
        <begin position="635"/>
        <end position="670"/>
    </location>
</feature>
<protein>
    <recommendedName>
        <fullName evidence="2">Protein phosphatase 1 regulatory subunit 21</fullName>
    </recommendedName>
    <alternativeName>
        <fullName evidence="7">Coiled-coil domain-containing protein 128</fullName>
    </alternativeName>
    <alternativeName>
        <fullName evidence="8">Ferry endosomal RAB5 effector complex subunit 2</fullName>
    </alternativeName>
    <alternativeName>
        <fullName evidence="6">KLRAQ motif-containing protein 1</fullName>
    </alternativeName>
</protein>
<proteinExistence type="predicted"/>
<evidence type="ECO:0000256" key="8">
    <source>
        <dbReference type="ARBA" id="ARBA00044824"/>
    </source>
</evidence>
<evidence type="ECO:0000256" key="10">
    <source>
        <dbReference type="SAM" id="MobiDB-lite"/>
    </source>
</evidence>
<dbReference type="SMART" id="SM01254">
    <property type="entry name" value="KLRAQ"/>
    <property type="match status" value="1"/>
</dbReference>
<keyword evidence="3" id="KW-0967">Endosome</keyword>
<dbReference type="AlphaFoldDB" id="A0A8S4PH72"/>
<feature type="region of interest" description="Disordered" evidence="10">
    <location>
        <begin position="85"/>
        <end position="106"/>
    </location>
</feature>
<evidence type="ECO:0000256" key="5">
    <source>
        <dbReference type="ARBA" id="ARBA00023054"/>
    </source>
</evidence>
<dbReference type="Pfam" id="PF21636">
    <property type="entry name" value="PPP1R21_C"/>
    <property type="match status" value="1"/>
</dbReference>
<accession>A0A8S4PH72</accession>
<feature type="compositionally biased region" description="Polar residues" evidence="10">
    <location>
        <begin position="90"/>
        <end position="106"/>
    </location>
</feature>
<dbReference type="GO" id="GO:0016020">
    <property type="term" value="C:membrane"/>
    <property type="evidence" value="ECO:0007669"/>
    <property type="project" value="TreeGrafter"/>
</dbReference>
<evidence type="ECO:0000256" key="4">
    <source>
        <dbReference type="ARBA" id="ARBA00022884"/>
    </source>
</evidence>
<dbReference type="InterPro" id="IPR019343">
    <property type="entry name" value="PPP1R21_N"/>
</dbReference>
<keyword evidence="13" id="KW-1185">Reference proteome</keyword>
<feature type="coiled-coil region" evidence="9">
    <location>
        <begin position="1"/>
        <end position="84"/>
    </location>
</feature>
<keyword evidence="4" id="KW-0694">RNA-binding</keyword>
<sequence>MADIQAKYQKLATEYAKIRSQLPVLKAAVVDGQKKEDHLKEGIKEKEKSIRKFEQEIDSLTFRNQQLSSRVTILQDELNDAQLKQRKNKQVNTSPAHEPVTNNSNSDVIGEELQNKIEENARLHKQVYEAEQKHSQTVFQLQDRLDVLEREKNQHEQILNNAVSKNKNQIEKLQNEKALLEVQLQKQDKDVKDAKTRAEQAESELHKIQNELTSKLDEATKVIKDKIAFNDTKNRDFNALNIPTHDRKHQLKTREIVTQAGSLVKEFVQSMMNFHAYTEQRSQIYPNDSSKEPLSAVNKKFCQYLHESASFLRPVQQKYVAFQESLKDDALTTLATATGLQDFASEYQRYVKYSNKILPYQLLSIDEECSLSSCSTTLEAKNRLLYQSLQALHASLDHVGTYVSLIAEQSKKGSDHPRCNHSAMFSKLSSAVTHLHEVIKDVSKHYNAKVTQEHQLPTATQKLKTTDECVVSSLVSLVACTGKFSTFLTNNIEFFSASVGYRTRGSSVSTDQSTDGPACNPAVSGFRQRAANYITSLNKPCPDSVPYKVAIQNRRTLFSSTESRESLAQQVSEFQDKVSQIEQEKEHWMLESQLLKIKHEKEVDKVAQLEQDYKKLQARLTGSIEDNLDVIPEAAKSPVSPGAPIQIDTSMLGRLDSGPRGRSSTSDMDSREQLIKDHFTQRIQQLTSQLQVADSKAVNFYAECRALHKRLNIEEKSKKKLQEEANAHSQTIIQLKDDLQTTTKSYESQLSMMSEHLAGMNEKLANQKDEIDSLRLQLNQKPVKKGKKK</sequence>
<feature type="coiled-coil region" evidence="9">
    <location>
        <begin position="704"/>
        <end position="781"/>
    </location>
</feature>
<evidence type="ECO:0000259" key="11">
    <source>
        <dbReference type="SMART" id="SM01254"/>
    </source>
</evidence>
<dbReference type="SUPFAM" id="SSF57997">
    <property type="entry name" value="Tropomyosin"/>
    <property type="match status" value="1"/>
</dbReference>
<dbReference type="InterPro" id="IPR049372">
    <property type="entry name" value="PPP1R21_C"/>
</dbReference>
<dbReference type="OrthoDB" id="5566667at2759"/>
<dbReference type="InterPro" id="IPR019348">
    <property type="entry name" value="PPP1R21_six_helix"/>
</dbReference>
<feature type="coiled-coil region" evidence="9">
    <location>
        <begin position="113"/>
        <end position="218"/>
    </location>
</feature>
<feature type="domain" description="Protein phosphatase 1 regulatory subunit 21 N-terminal" evidence="11">
    <location>
        <begin position="9"/>
        <end position="113"/>
    </location>
</feature>
<name>A0A8S4PH72_OWEFU</name>
<reference evidence="12" key="1">
    <citation type="submission" date="2022-03" db="EMBL/GenBank/DDBJ databases">
        <authorList>
            <person name="Martin C."/>
        </authorList>
    </citation>
    <scope>NUCLEOTIDE SEQUENCE</scope>
</reference>
<evidence type="ECO:0000313" key="12">
    <source>
        <dbReference type="EMBL" id="CAH1793023.1"/>
    </source>
</evidence>